<gene>
    <name evidence="1" type="ORF">METZ01_LOCUS51658</name>
</gene>
<organism evidence="1">
    <name type="scientific">marine metagenome</name>
    <dbReference type="NCBI Taxonomy" id="408172"/>
    <lineage>
        <taxon>unclassified sequences</taxon>
        <taxon>metagenomes</taxon>
        <taxon>ecological metagenomes</taxon>
    </lineage>
</organism>
<proteinExistence type="predicted"/>
<reference evidence="1" key="1">
    <citation type="submission" date="2018-05" db="EMBL/GenBank/DDBJ databases">
        <authorList>
            <person name="Lanie J.A."/>
            <person name="Ng W.-L."/>
            <person name="Kazmierczak K.M."/>
            <person name="Andrzejewski T.M."/>
            <person name="Davidsen T.M."/>
            <person name="Wayne K.J."/>
            <person name="Tettelin H."/>
            <person name="Glass J.I."/>
            <person name="Rusch D."/>
            <person name="Podicherti R."/>
            <person name="Tsui H.-C.T."/>
            <person name="Winkler M.E."/>
        </authorList>
    </citation>
    <scope>NUCLEOTIDE SEQUENCE</scope>
</reference>
<sequence>MWTPRRERNGIEVYIHLTYDEDGFWFFDDFIWRLRLNRNLIERILGKGLPVSSRIGEKLERISNRDLGLIGSIAFIPRCASMMGVTVDLPRTLPNWFSNPPGELWGKLALGVRSSEAEFPLHYWVEAPRSEDSANGSGKVKGIVRKYQNPMILRHIPLAYYTAQEIWCRRDPEARKIGTRILKMASEDLKWCAATVDEMDGWWDSVWSQHGDGTPSVTELRHQ</sequence>
<accession>A0A381S5R8</accession>
<dbReference type="AlphaFoldDB" id="A0A381S5R8"/>
<name>A0A381S5R8_9ZZZZ</name>
<evidence type="ECO:0000313" key="1">
    <source>
        <dbReference type="EMBL" id="SUZ98804.1"/>
    </source>
</evidence>
<dbReference type="EMBL" id="UINC01002640">
    <property type="protein sequence ID" value="SUZ98804.1"/>
    <property type="molecule type" value="Genomic_DNA"/>
</dbReference>
<protein>
    <submittedName>
        <fullName evidence="1">Uncharacterized protein</fullName>
    </submittedName>
</protein>